<dbReference type="AlphaFoldDB" id="A0A7M7JM03"/>
<dbReference type="GeneID" id="111247024"/>
<proteinExistence type="predicted"/>
<dbReference type="Proteomes" id="UP000594260">
    <property type="component" value="Unplaced"/>
</dbReference>
<dbReference type="KEGG" id="vde:111247024"/>
<keyword evidence="2" id="KW-1185">Reference proteome</keyword>
<dbReference type="InParanoid" id="A0A7M7JM03"/>
<dbReference type="OrthoDB" id="6496194at2759"/>
<dbReference type="EnsemblMetazoa" id="XM_022797546">
    <property type="protein sequence ID" value="XP_022653281"/>
    <property type="gene ID" value="LOC111247024"/>
</dbReference>
<reference evidence="1" key="1">
    <citation type="submission" date="2021-01" db="UniProtKB">
        <authorList>
            <consortium name="EnsemblMetazoa"/>
        </authorList>
    </citation>
    <scope>IDENTIFICATION</scope>
</reference>
<evidence type="ECO:0000313" key="2">
    <source>
        <dbReference type="Proteomes" id="UP000594260"/>
    </source>
</evidence>
<dbReference type="RefSeq" id="XP_022653281.1">
    <property type="nucleotide sequence ID" value="XM_022797546.1"/>
</dbReference>
<accession>A0A7M7JM03</accession>
<protein>
    <submittedName>
        <fullName evidence="1">Uncharacterized protein</fullName>
    </submittedName>
</protein>
<evidence type="ECO:0000313" key="1">
    <source>
        <dbReference type="EnsemblMetazoa" id="XP_022653281"/>
    </source>
</evidence>
<dbReference type="OMA" id="GTDMHRF"/>
<organism evidence="1 2">
    <name type="scientific">Varroa destructor</name>
    <name type="common">Honeybee mite</name>
    <dbReference type="NCBI Taxonomy" id="109461"/>
    <lineage>
        <taxon>Eukaryota</taxon>
        <taxon>Metazoa</taxon>
        <taxon>Ecdysozoa</taxon>
        <taxon>Arthropoda</taxon>
        <taxon>Chelicerata</taxon>
        <taxon>Arachnida</taxon>
        <taxon>Acari</taxon>
        <taxon>Parasitiformes</taxon>
        <taxon>Mesostigmata</taxon>
        <taxon>Gamasina</taxon>
        <taxon>Dermanyssoidea</taxon>
        <taxon>Varroidae</taxon>
        <taxon>Varroa</taxon>
    </lineage>
</organism>
<name>A0A7M7JM03_VARDE</name>
<sequence>MYENRLLHLNGICGGGIQADRCEPAYLPDTVVRIIVKMKTLVVALLASTACLTAADTATGDHQPDSNQFGRWRTCLKSKIPENKQPGMEACINKPGGTDMSKFRRGLGCVLESYGIVNNHRVDLTKMRSSASLVTSPELKKAFMECPKDDKNSSLDRSIKCVIDHLETSCSAVKAQG</sequence>